<dbReference type="OrthoDB" id="4300992at2"/>
<reference evidence="3" key="1">
    <citation type="submission" date="2016-07" db="EMBL/GenBank/DDBJ databases">
        <title>Sequence Frankia sp. strain CcI1.17.</title>
        <authorList>
            <person name="Ghodhbane-Gtari F."/>
            <person name="Swanson E."/>
            <person name="Gueddou A."/>
            <person name="Morris K."/>
            <person name="Hezbri K."/>
            <person name="Ktari A."/>
            <person name="Nouioui I."/>
            <person name="Abebe-Akele F."/>
            <person name="Simpson S."/>
            <person name="Thomas K."/>
            <person name="Gtari M."/>
            <person name="Tisa L.S."/>
            <person name="Hurst S."/>
        </authorList>
    </citation>
    <scope>NUCLEOTIDE SEQUENCE [LARGE SCALE GENOMIC DNA]</scope>
    <source>
        <strain evidence="3">Cc1.17</strain>
    </source>
</reference>
<sequence length="83" mass="8519">MADRPEGPPARPHLRLVRGDATPEEIAALVAVLTARAAAAPPVPRTRSTWADPAHSVRGRLPSGPGAWARSARTGGIRSPAGG</sequence>
<evidence type="ECO:0008006" key="4">
    <source>
        <dbReference type="Google" id="ProtNLM"/>
    </source>
</evidence>
<dbReference type="EMBL" id="MBLM01000139">
    <property type="protein sequence ID" value="OHV32347.1"/>
    <property type="molecule type" value="Genomic_DNA"/>
</dbReference>
<feature type="region of interest" description="Disordered" evidence="1">
    <location>
        <begin position="38"/>
        <end position="83"/>
    </location>
</feature>
<organism evidence="2 3">
    <name type="scientific">Parafrankia colletiae</name>
    <dbReference type="NCBI Taxonomy" id="573497"/>
    <lineage>
        <taxon>Bacteria</taxon>
        <taxon>Bacillati</taxon>
        <taxon>Actinomycetota</taxon>
        <taxon>Actinomycetes</taxon>
        <taxon>Frankiales</taxon>
        <taxon>Frankiaceae</taxon>
        <taxon>Parafrankia</taxon>
    </lineage>
</organism>
<name>A0A1S1QFB5_9ACTN</name>
<keyword evidence="3" id="KW-1185">Reference proteome</keyword>
<dbReference type="Pfam" id="PF13822">
    <property type="entry name" value="ACC_epsilon"/>
    <property type="match status" value="1"/>
</dbReference>
<dbReference type="RefSeq" id="WP_071087894.1">
    <property type="nucleotide sequence ID" value="NZ_MBLM01000139.1"/>
</dbReference>
<dbReference type="AlphaFoldDB" id="A0A1S1QFB5"/>
<evidence type="ECO:0000256" key="1">
    <source>
        <dbReference type="SAM" id="MobiDB-lite"/>
    </source>
</evidence>
<dbReference type="GO" id="GO:0003989">
    <property type="term" value="F:acetyl-CoA carboxylase activity"/>
    <property type="evidence" value="ECO:0007669"/>
    <property type="project" value="InterPro"/>
</dbReference>
<protein>
    <recommendedName>
        <fullName evidence="4">Acyl-CoA carboxylase epsilon subunit</fullName>
    </recommendedName>
</protein>
<comment type="caution">
    <text evidence="2">The sequence shown here is derived from an EMBL/GenBank/DDBJ whole genome shotgun (WGS) entry which is preliminary data.</text>
</comment>
<evidence type="ECO:0000313" key="3">
    <source>
        <dbReference type="Proteomes" id="UP000179627"/>
    </source>
</evidence>
<proteinExistence type="predicted"/>
<dbReference type="GO" id="GO:0004658">
    <property type="term" value="F:propionyl-CoA carboxylase activity"/>
    <property type="evidence" value="ECO:0007669"/>
    <property type="project" value="InterPro"/>
</dbReference>
<dbReference type="InterPro" id="IPR032716">
    <property type="entry name" value="ACC_epsilon"/>
</dbReference>
<dbReference type="Proteomes" id="UP000179627">
    <property type="component" value="Unassembled WGS sequence"/>
</dbReference>
<evidence type="ECO:0000313" key="2">
    <source>
        <dbReference type="EMBL" id="OHV32347.1"/>
    </source>
</evidence>
<gene>
    <name evidence="2" type="ORF">CC117_25055</name>
</gene>
<accession>A0A1S1QFB5</accession>